<evidence type="ECO:0000256" key="8">
    <source>
        <dbReference type="ARBA" id="ARBA00039631"/>
    </source>
</evidence>
<evidence type="ECO:0000256" key="9">
    <source>
        <dbReference type="ARBA" id="ARBA00042299"/>
    </source>
</evidence>
<dbReference type="PROSITE" id="PS00061">
    <property type="entry name" value="ADH_SHORT"/>
    <property type="match status" value="1"/>
</dbReference>
<dbReference type="OrthoDB" id="9793499at2"/>
<comment type="similarity">
    <text evidence="6">Belongs to the short-chain dehydrogenases/reductases (SDR) family. FolM subfamily.</text>
</comment>
<dbReference type="Gene3D" id="3.40.50.720">
    <property type="entry name" value="NAD(P)-binding Rossmann-like Domain"/>
    <property type="match status" value="1"/>
</dbReference>
<keyword evidence="13" id="KW-1185">Reference proteome</keyword>
<dbReference type="EC" id="1.5.1.3" evidence="1"/>
<dbReference type="PRINTS" id="PR00081">
    <property type="entry name" value="GDHRDH"/>
</dbReference>
<keyword evidence="2" id="KW-0554">One-carbon metabolism</keyword>
<evidence type="ECO:0000256" key="11">
    <source>
        <dbReference type="ARBA" id="ARBA00049376"/>
    </source>
</evidence>
<dbReference type="EC" id="1.5.1.50" evidence="7"/>
<dbReference type="Proteomes" id="UP000282060">
    <property type="component" value="Unassembled WGS sequence"/>
</dbReference>
<dbReference type="PRINTS" id="PR00080">
    <property type="entry name" value="SDRFAMILY"/>
</dbReference>
<gene>
    <name evidence="12" type="ORF">EKG39_16200</name>
</gene>
<sequence length="237" mass="26601">MRTIVITGSSRRLGLFLVEKFLSMGDTVIAVTRSDPQDFQPISSEHLHLIQIDSYDQLGITKTMQAIEALADRVDLLINNASMYDADPESVEELEDHYLSLFNVHMLFPSLLISALKERMYNESTPGVVINMTDIYADNPNPEYSLYCSTKSGLESLTRSFAKKFAPGIRCNSIMPGPIQFLEQHTEQQKSEVYKETLLPFEGGYMPVFQAVTFLLDNHYVTGTSIKVDGGRSICRG</sequence>
<protein>
    <recommendedName>
        <fullName evidence="8">Dihydromonapterin reductase</fullName>
        <ecNumber evidence="1">1.5.1.3</ecNumber>
        <ecNumber evidence="7">1.5.1.50</ecNumber>
    </recommendedName>
    <alternativeName>
        <fullName evidence="9">Dihydrofolate reductase</fullName>
    </alternativeName>
</protein>
<dbReference type="InterPro" id="IPR036291">
    <property type="entry name" value="NAD(P)-bd_dom_sf"/>
</dbReference>
<proteinExistence type="inferred from homology"/>
<reference evidence="12 13" key="1">
    <citation type="submission" date="2018-12" db="EMBL/GenBank/DDBJ databases">
        <authorList>
            <person name="Yu L."/>
        </authorList>
    </citation>
    <scope>NUCLEOTIDE SEQUENCE [LARGE SCALE GENOMIC DNA]</scope>
    <source>
        <strain evidence="12 13">HAW-EB5</strain>
    </source>
</reference>
<dbReference type="Pfam" id="PF13561">
    <property type="entry name" value="adh_short_C2"/>
    <property type="match status" value="1"/>
</dbReference>
<keyword evidence="3" id="KW-0521">NADP</keyword>
<keyword evidence="4" id="KW-0560">Oxidoreductase</keyword>
<evidence type="ECO:0000313" key="12">
    <source>
        <dbReference type="EMBL" id="RTR30173.1"/>
    </source>
</evidence>
<evidence type="ECO:0000256" key="2">
    <source>
        <dbReference type="ARBA" id="ARBA00022563"/>
    </source>
</evidence>
<evidence type="ECO:0000313" key="13">
    <source>
        <dbReference type="Proteomes" id="UP000282060"/>
    </source>
</evidence>
<comment type="catalytic activity">
    <reaction evidence="11">
        <text>7,8-dihydromonapterin + NADPH + H(+) = 5,6,7,8-tetrahydromonapterin + NADP(+)</text>
        <dbReference type="Rhea" id="RHEA:34847"/>
        <dbReference type="ChEBI" id="CHEBI:15378"/>
        <dbReference type="ChEBI" id="CHEBI:57783"/>
        <dbReference type="ChEBI" id="CHEBI:58349"/>
        <dbReference type="ChEBI" id="CHEBI:71175"/>
        <dbReference type="ChEBI" id="CHEBI:71177"/>
        <dbReference type="EC" id="1.5.1.50"/>
    </reaction>
</comment>
<dbReference type="SUPFAM" id="SSF51735">
    <property type="entry name" value="NAD(P)-binding Rossmann-fold domains"/>
    <property type="match status" value="1"/>
</dbReference>
<evidence type="ECO:0000256" key="4">
    <source>
        <dbReference type="ARBA" id="ARBA00023002"/>
    </source>
</evidence>
<dbReference type="AlphaFoldDB" id="A0A3S0IC08"/>
<name>A0A3S0IC08_9GAMM</name>
<comment type="caution">
    <text evidence="12">The sequence shown here is derived from an EMBL/GenBank/DDBJ whole genome shotgun (WGS) entry which is preliminary data.</text>
</comment>
<organism evidence="12 13">
    <name type="scientific">Shewanella atlantica</name>
    <dbReference type="NCBI Taxonomy" id="271099"/>
    <lineage>
        <taxon>Bacteria</taxon>
        <taxon>Pseudomonadati</taxon>
        <taxon>Pseudomonadota</taxon>
        <taxon>Gammaproteobacteria</taxon>
        <taxon>Alteromonadales</taxon>
        <taxon>Shewanellaceae</taxon>
        <taxon>Shewanella</taxon>
    </lineage>
</organism>
<comment type="function">
    <text evidence="5">Catalyzes the reduction of dihydromonapterin to tetrahydromonapterin. Also has lower activity with dihydrofolate.</text>
</comment>
<accession>A0A3S0IC08</accession>
<dbReference type="PANTHER" id="PTHR43639:SF6">
    <property type="entry name" value="DIHYDROMONAPTERIN REDUCTASE"/>
    <property type="match status" value="1"/>
</dbReference>
<evidence type="ECO:0000256" key="10">
    <source>
        <dbReference type="ARBA" id="ARBA00048873"/>
    </source>
</evidence>
<evidence type="ECO:0000256" key="1">
    <source>
        <dbReference type="ARBA" id="ARBA00012856"/>
    </source>
</evidence>
<evidence type="ECO:0000256" key="6">
    <source>
        <dbReference type="ARBA" id="ARBA00038212"/>
    </source>
</evidence>
<dbReference type="GO" id="GO:0006730">
    <property type="term" value="P:one-carbon metabolic process"/>
    <property type="evidence" value="ECO:0007669"/>
    <property type="project" value="UniProtKB-KW"/>
</dbReference>
<dbReference type="InterPro" id="IPR020904">
    <property type="entry name" value="Sc_DH/Rdtase_CS"/>
</dbReference>
<dbReference type="RefSeq" id="WP_126507020.1">
    <property type="nucleotide sequence ID" value="NZ_RXNV01000008.1"/>
</dbReference>
<dbReference type="InterPro" id="IPR002347">
    <property type="entry name" value="SDR_fam"/>
</dbReference>
<dbReference type="EMBL" id="RXNV01000008">
    <property type="protein sequence ID" value="RTR30173.1"/>
    <property type="molecule type" value="Genomic_DNA"/>
</dbReference>
<evidence type="ECO:0000256" key="5">
    <source>
        <dbReference type="ARBA" id="ARBA00037508"/>
    </source>
</evidence>
<evidence type="ECO:0000256" key="3">
    <source>
        <dbReference type="ARBA" id="ARBA00022857"/>
    </source>
</evidence>
<dbReference type="PANTHER" id="PTHR43639">
    <property type="entry name" value="OXIDOREDUCTASE, SHORT-CHAIN DEHYDROGENASE/REDUCTASE FAMILY (AFU_ORTHOLOGUE AFUA_5G02870)"/>
    <property type="match status" value="1"/>
</dbReference>
<dbReference type="GO" id="GO:0004146">
    <property type="term" value="F:dihydrofolate reductase activity"/>
    <property type="evidence" value="ECO:0007669"/>
    <property type="project" value="UniProtKB-EC"/>
</dbReference>
<evidence type="ECO:0000256" key="7">
    <source>
        <dbReference type="ARBA" id="ARBA00039145"/>
    </source>
</evidence>
<comment type="catalytic activity">
    <reaction evidence="10">
        <text>(6S)-5,6,7,8-tetrahydrofolate + NADP(+) = 7,8-dihydrofolate + NADPH + H(+)</text>
        <dbReference type="Rhea" id="RHEA:15009"/>
        <dbReference type="ChEBI" id="CHEBI:15378"/>
        <dbReference type="ChEBI" id="CHEBI:57451"/>
        <dbReference type="ChEBI" id="CHEBI:57453"/>
        <dbReference type="ChEBI" id="CHEBI:57783"/>
        <dbReference type="ChEBI" id="CHEBI:58349"/>
        <dbReference type="EC" id="1.5.1.3"/>
    </reaction>
</comment>